<gene>
    <name evidence="2" type="ORF">GGX14DRAFT_393704</name>
</gene>
<proteinExistence type="predicted"/>
<sequence length="230" mass="25064">MMLVWRAPQLGFSFKLRKEAVGRGRCSSQKGSGAEAPYTLDNGMANDLEVEGSCKGQPVLPGLWEIPMYAMFDDHGTALTGRRKRRIESQRCDTATLENTFTAHYSANFGLYTHSIRLRTTYSGELDRKRPRCARARAATRPSAGQVSATGCKGASVKNGRSESDSRPASFGGFALECITWSSCEMALGSTIQARICSFEMIHTVASQHGLYTRQERKPTAAPVPSQGTG</sequence>
<feature type="region of interest" description="Disordered" evidence="1">
    <location>
        <begin position="211"/>
        <end position="230"/>
    </location>
</feature>
<protein>
    <submittedName>
        <fullName evidence="2">Uncharacterized protein</fullName>
    </submittedName>
</protein>
<feature type="region of interest" description="Disordered" evidence="1">
    <location>
        <begin position="138"/>
        <end position="168"/>
    </location>
</feature>
<organism evidence="2 3">
    <name type="scientific">Mycena pura</name>
    <dbReference type="NCBI Taxonomy" id="153505"/>
    <lineage>
        <taxon>Eukaryota</taxon>
        <taxon>Fungi</taxon>
        <taxon>Dikarya</taxon>
        <taxon>Basidiomycota</taxon>
        <taxon>Agaricomycotina</taxon>
        <taxon>Agaricomycetes</taxon>
        <taxon>Agaricomycetidae</taxon>
        <taxon>Agaricales</taxon>
        <taxon>Marasmiineae</taxon>
        <taxon>Mycenaceae</taxon>
        <taxon>Mycena</taxon>
    </lineage>
</organism>
<accession>A0AAD6VHB2</accession>
<dbReference type="EMBL" id="JARJCW010000024">
    <property type="protein sequence ID" value="KAJ7212079.1"/>
    <property type="molecule type" value="Genomic_DNA"/>
</dbReference>
<evidence type="ECO:0000313" key="2">
    <source>
        <dbReference type="EMBL" id="KAJ7212079.1"/>
    </source>
</evidence>
<dbReference type="Proteomes" id="UP001219525">
    <property type="component" value="Unassembled WGS sequence"/>
</dbReference>
<keyword evidence="3" id="KW-1185">Reference proteome</keyword>
<reference evidence="2" key="1">
    <citation type="submission" date="2023-03" db="EMBL/GenBank/DDBJ databases">
        <title>Massive genome expansion in bonnet fungi (Mycena s.s.) driven by repeated elements and novel gene families across ecological guilds.</title>
        <authorList>
            <consortium name="Lawrence Berkeley National Laboratory"/>
            <person name="Harder C.B."/>
            <person name="Miyauchi S."/>
            <person name="Viragh M."/>
            <person name="Kuo A."/>
            <person name="Thoen E."/>
            <person name="Andreopoulos B."/>
            <person name="Lu D."/>
            <person name="Skrede I."/>
            <person name="Drula E."/>
            <person name="Henrissat B."/>
            <person name="Morin E."/>
            <person name="Kohler A."/>
            <person name="Barry K."/>
            <person name="LaButti K."/>
            <person name="Morin E."/>
            <person name="Salamov A."/>
            <person name="Lipzen A."/>
            <person name="Mereny Z."/>
            <person name="Hegedus B."/>
            <person name="Baldrian P."/>
            <person name="Stursova M."/>
            <person name="Weitz H."/>
            <person name="Taylor A."/>
            <person name="Grigoriev I.V."/>
            <person name="Nagy L.G."/>
            <person name="Martin F."/>
            <person name="Kauserud H."/>
        </authorList>
    </citation>
    <scope>NUCLEOTIDE SEQUENCE</scope>
    <source>
        <strain evidence="2">9144</strain>
    </source>
</reference>
<evidence type="ECO:0000313" key="3">
    <source>
        <dbReference type="Proteomes" id="UP001219525"/>
    </source>
</evidence>
<name>A0AAD6VHB2_9AGAR</name>
<comment type="caution">
    <text evidence="2">The sequence shown here is derived from an EMBL/GenBank/DDBJ whole genome shotgun (WGS) entry which is preliminary data.</text>
</comment>
<dbReference type="AlphaFoldDB" id="A0AAD6VHB2"/>
<evidence type="ECO:0000256" key="1">
    <source>
        <dbReference type="SAM" id="MobiDB-lite"/>
    </source>
</evidence>